<dbReference type="AlphaFoldDB" id="A0A0D8X9Q8"/>
<name>A0A0D8X9Q8_DICVI</name>
<evidence type="ECO:0000313" key="2">
    <source>
        <dbReference type="Proteomes" id="UP000053766"/>
    </source>
</evidence>
<organism evidence="1 2">
    <name type="scientific">Dictyocaulus viviparus</name>
    <name type="common">Bovine lungworm</name>
    <dbReference type="NCBI Taxonomy" id="29172"/>
    <lineage>
        <taxon>Eukaryota</taxon>
        <taxon>Metazoa</taxon>
        <taxon>Ecdysozoa</taxon>
        <taxon>Nematoda</taxon>
        <taxon>Chromadorea</taxon>
        <taxon>Rhabditida</taxon>
        <taxon>Rhabditina</taxon>
        <taxon>Rhabditomorpha</taxon>
        <taxon>Strongyloidea</taxon>
        <taxon>Metastrongylidae</taxon>
        <taxon>Dictyocaulus</taxon>
    </lineage>
</organism>
<reference evidence="1 2" key="1">
    <citation type="submission" date="2013-11" db="EMBL/GenBank/DDBJ databases">
        <title>Draft genome of the bovine lungworm Dictyocaulus viviparus.</title>
        <authorList>
            <person name="Mitreva M."/>
        </authorList>
    </citation>
    <scope>NUCLEOTIDE SEQUENCE [LARGE SCALE GENOMIC DNA]</scope>
    <source>
        <strain evidence="1 2">HannoverDv2000</strain>
    </source>
</reference>
<dbReference type="EMBL" id="KN717158">
    <property type="protein sequence ID" value="KJH40507.1"/>
    <property type="molecule type" value="Genomic_DNA"/>
</dbReference>
<reference evidence="2" key="2">
    <citation type="journal article" date="2016" name="Sci. Rep.">
        <title>Dictyocaulus viviparus genome, variome and transcriptome elucidate lungworm biology and support future intervention.</title>
        <authorList>
            <person name="McNulty S.N."/>
            <person name="Strube C."/>
            <person name="Rosa B.A."/>
            <person name="Martin J.C."/>
            <person name="Tyagi R."/>
            <person name="Choi Y.J."/>
            <person name="Wang Q."/>
            <person name="Hallsworth Pepin K."/>
            <person name="Zhang X."/>
            <person name="Ozersky P."/>
            <person name="Wilson R.K."/>
            <person name="Sternberg P.W."/>
            <person name="Gasser R.B."/>
            <person name="Mitreva M."/>
        </authorList>
    </citation>
    <scope>NUCLEOTIDE SEQUENCE [LARGE SCALE GENOMIC DNA]</scope>
    <source>
        <strain evidence="2">HannoverDv2000</strain>
    </source>
</reference>
<sequence length="60" mass="7138">MKRFTNEVKHFAFMLEFFTVVELYKAKSDSHHLTTSIVIDWQVDQYDNASSSRWSCDFPC</sequence>
<evidence type="ECO:0000313" key="1">
    <source>
        <dbReference type="EMBL" id="KJH40507.1"/>
    </source>
</evidence>
<dbReference type="Proteomes" id="UP000053766">
    <property type="component" value="Unassembled WGS sequence"/>
</dbReference>
<gene>
    <name evidence="1" type="ORF">DICVIV_13537</name>
</gene>
<keyword evidence="2" id="KW-1185">Reference proteome</keyword>
<accession>A0A0D8X9Q8</accession>
<protein>
    <submittedName>
        <fullName evidence="1">Uncharacterized protein</fullName>
    </submittedName>
</protein>
<proteinExistence type="predicted"/>